<reference evidence="2 3" key="1">
    <citation type="journal article" date="2020" name="Microorganisms">
        <title>Osmotic Adaptation and Compatible Solute Biosynthesis of Phototrophic Bacteria as Revealed from Genome Analyses.</title>
        <authorList>
            <person name="Imhoff J.F."/>
            <person name="Rahn T."/>
            <person name="Kunzel S."/>
            <person name="Keller A."/>
            <person name="Neulinger S.C."/>
        </authorList>
    </citation>
    <scope>NUCLEOTIDE SEQUENCE [LARGE SCALE GENOMIC DNA]</scope>
    <source>
        <strain evidence="2 3">DSM 25653</strain>
    </source>
</reference>
<dbReference type="CDD" id="cd07302">
    <property type="entry name" value="CHD"/>
    <property type="match status" value="1"/>
</dbReference>
<dbReference type="InterPro" id="IPR050697">
    <property type="entry name" value="Adenylyl/Guanylyl_Cyclase_3/4"/>
</dbReference>
<dbReference type="AlphaFoldDB" id="A0A9X0WCU5"/>
<dbReference type="EMBL" id="NRRY01000057">
    <property type="protein sequence ID" value="MBK1621066.1"/>
    <property type="molecule type" value="Genomic_DNA"/>
</dbReference>
<dbReference type="RefSeq" id="WP_200249154.1">
    <property type="nucleotide sequence ID" value="NZ_NRRY01000057.1"/>
</dbReference>
<dbReference type="InterPro" id="IPR001054">
    <property type="entry name" value="A/G_cyclase"/>
</dbReference>
<accession>A0A9X0WCU5</accession>
<keyword evidence="3" id="KW-1185">Reference proteome</keyword>
<sequence>MQHRNRTELFAGIEQVVRDLEAEGLLRLAQPGRPEAIRRVLEGRLNPVLDAFLLESQPQVEAYATVLIADIRGFTALMSSLPMATMIELLNRWFAAMTAIIDRFGGVVDKFVGDAVMALFGLPDARGDDSLRALACAAEMQRAMLALNQDARERGLPELFAGIALNTGNLVAGSFGSTAHSEYTVIGDVVNLASRIESFALRGQVLISESTRAAAADLIEVGAVNVVRFKGISHPVQLYELLSVHAPQCRLVVPPIEVRRSPRIGVSLEATFRQVDAQGIRPMPIPGLINDIGYFGLRADLPLGLPDASDVVISLASHQGLSDVGDLYARVVQTVPWADHFRTSLELSSADTASQQRLKDLIDESLWRH</sequence>
<dbReference type="PANTHER" id="PTHR43081:SF1">
    <property type="entry name" value="ADENYLATE CYCLASE, TERMINAL-DIFFERENTIATION SPECIFIC"/>
    <property type="match status" value="1"/>
</dbReference>
<evidence type="ECO:0000313" key="3">
    <source>
        <dbReference type="Proteomes" id="UP001138768"/>
    </source>
</evidence>
<feature type="domain" description="Guanylate cyclase" evidence="1">
    <location>
        <begin position="65"/>
        <end position="197"/>
    </location>
</feature>
<dbReference type="Gene3D" id="3.30.70.1230">
    <property type="entry name" value="Nucleotide cyclase"/>
    <property type="match status" value="1"/>
</dbReference>
<dbReference type="SMART" id="SM00044">
    <property type="entry name" value="CYCc"/>
    <property type="match status" value="1"/>
</dbReference>
<dbReference type="GO" id="GO:0009190">
    <property type="term" value="P:cyclic nucleotide biosynthetic process"/>
    <property type="evidence" value="ECO:0007669"/>
    <property type="project" value="InterPro"/>
</dbReference>
<dbReference type="Pfam" id="PF00211">
    <property type="entry name" value="Guanylate_cyc"/>
    <property type="match status" value="1"/>
</dbReference>
<gene>
    <name evidence="2" type="ORF">CKO42_22110</name>
</gene>
<organism evidence="2 3">
    <name type="scientific">Lamprobacter modestohalophilus</name>
    <dbReference type="NCBI Taxonomy" id="1064514"/>
    <lineage>
        <taxon>Bacteria</taxon>
        <taxon>Pseudomonadati</taxon>
        <taxon>Pseudomonadota</taxon>
        <taxon>Gammaproteobacteria</taxon>
        <taxon>Chromatiales</taxon>
        <taxon>Chromatiaceae</taxon>
        <taxon>Lamprobacter</taxon>
    </lineage>
</organism>
<dbReference type="GO" id="GO:0035556">
    <property type="term" value="P:intracellular signal transduction"/>
    <property type="evidence" value="ECO:0007669"/>
    <property type="project" value="InterPro"/>
</dbReference>
<dbReference type="PROSITE" id="PS50125">
    <property type="entry name" value="GUANYLATE_CYCLASE_2"/>
    <property type="match status" value="1"/>
</dbReference>
<evidence type="ECO:0000259" key="1">
    <source>
        <dbReference type="PROSITE" id="PS50125"/>
    </source>
</evidence>
<dbReference type="Proteomes" id="UP001138768">
    <property type="component" value="Unassembled WGS sequence"/>
</dbReference>
<proteinExistence type="predicted"/>
<dbReference type="SUPFAM" id="SSF55073">
    <property type="entry name" value="Nucleotide cyclase"/>
    <property type="match status" value="1"/>
</dbReference>
<dbReference type="GO" id="GO:0004016">
    <property type="term" value="F:adenylate cyclase activity"/>
    <property type="evidence" value="ECO:0007669"/>
    <property type="project" value="UniProtKB-ARBA"/>
</dbReference>
<name>A0A9X0WCU5_9GAMM</name>
<dbReference type="PANTHER" id="PTHR43081">
    <property type="entry name" value="ADENYLATE CYCLASE, TERMINAL-DIFFERENTIATION SPECIFIC-RELATED"/>
    <property type="match status" value="1"/>
</dbReference>
<evidence type="ECO:0000313" key="2">
    <source>
        <dbReference type="EMBL" id="MBK1621066.1"/>
    </source>
</evidence>
<comment type="caution">
    <text evidence="2">The sequence shown here is derived from an EMBL/GenBank/DDBJ whole genome shotgun (WGS) entry which is preliminary data.</text>
</comment>
<protein>
    <recommendedName>
        <fullName evidence="1">Guanylate cyclase domain-containing protein</fullName>
    </recommendedName>
</protein>
<dbReference type="InterPro" id="IPR029787">
    <property type="entry name" value="Nucleotide_cyclase"/>
</dbReference>